<sequence>MGECLRLIAQPASHLAAGGKRAPIGIDLCRIDVLRWDSFSIKVNVSDIPRLKEILLAVTEGEYLRPETGWTMCEIGDDIFLLKSQGNFFLGAQCPPGPLQLCHCGRLLGINILTLKEKVQIVVGHKKIILINHENQGRTLTTWSS</sequence>
<keyword evidence="2" id="KW-1185">Reference proteome</keyword>
<evidence type="ECO:0000313" key="1">
    <source>
        <dbReference type="EMBL" id="GER37415.1"/>
    </source>
</evidence>
<accession>A0A5A7PX53</accession>
<evidence type="ECO:0000313" key="2">
    <source>
        <dbReference type="Proteomes" id="UP000325081"/>
    </source>
</evidence>
<comment type="caution">
    <text evidence="1">The sequence shown here is derived from an EMBL/GenBank/DDBJ whole genome shotgun (WGS) entry which is preliminary data.</text>
</comment>
<proteinExistence type="predicted"/>
<dbReference type="OrthoDB" id="1924787at2759"/>
<protein>
    <submittedName>
        <fullName evidence="1">Exostosin family protein</fullName>
    </submittedName>
</protein>
<name>A0A5A7PX53_STRAF</name>
<dbReference type="AlphaFoldDB" id="A0A5A7PX53"/>
<dbReference type="EMBL" id="BKCP01005361">
    <property type="protein sequence ID" value="GER37415.1"/>
    <property type="molecule type" value="Genomic_DNA"/>
</dbReference>
<organism evidence="1 2">
    <name type="scientific">Striga asiatica</name>
    <name type="common">Asiatic witchweed</name>
    <name type="synonym">Buchnera asiatica</name>
    <dbReference type="NCBI Taxonomy" id="4170"/>
    <lineage>
        <taxon>Eukaryota</taxon>
        <taxon>Viridiplantae</taxon>
        <taxon>Streptophyta</taxon>
        <taxon>Embryophyta</taxon>
        <taxon>Tracheophyta</taxon>
        <taxon>Spermatophyta</taxon>
        <taxon>Magnoliopsida</taxon>
        <taxon>eudicotyledons</taxon>
        <taxon>Gunneridae</taxon>
        <taxon>Pentapetalae</taxon>
        <taxon>asterids</taxon>
        <taxon>lamiids</taxon>
        <taxon>Lamiales</taxon>
        <taxon>Orobanchaceae</taxon>
        <taxon>Buchnereae</taxon>
        <taxon>Striga</taxon>
    </lineage>
</organism>
<dbReference type="Proteomes" id="UP000325081">
    <property type="component" value="Unassembled WGS sequence"/>
</dbReference>
<reference evidence="2" key="1">
    <citation type="journal article" date="2019" name="Curr. Biol.">
        <title>Genome Sequence of Striga asiatica Provides Insight into the Evolution of Plant Parasitism.</title>
        <authorList>
            <person name="Yoshida S."/>
            <person name="Kim S."/>
            <person name="Wafula E.K."/>
            <person name="Tanskanen J."/>
            <person name="Kim Y.M."/>
            <person name="Honaas L."/>
            <person name="Yang Z."/>
            <person name="Spallek T."/>
            <person name="Conn C.E."/>
            <person name="Ichihashi Y."/>
            <person name="Cheong K."/>
            <person name="Cui S."/>
            <person name="Der J.P."/>
            <person name="Gundlach H."/>
            <person name="Jiao Y."/>
            <person name="Hori C."/>
            <person name="Ishida J.K."/>
            <person name="Kasahara H."/>
            <person name="Kiba T."/>
            <person name="Kim M.S."/>
            <person name="Koo N."/>
            <person name="Laohavisit A."/>
            <person name="Lee Y.H."/>
            <person name="Lumba S."/>
            <person name="McCourt P."/>
            <person name="Mortimer J.C."/>
            <person name="Mutuku J.M."/>
            <person name="Nomura T."/>
            <person name="Sasaki-Sekimoto Y."/>
            <person name="Seto Y."/>
            <person name="Wang Y."/>
            <person name="Wakatake T."/>
            <person name="Sakakibara H."/>
            <person name="Demura T."/>
            <person name="Yamaguchi S."/>
            <person name="Yoneyama K."/>
            <person name="Manabe R.I."/>
            <person name="Nelson D.C."/>
            <person name="Schulman A.H."/>
            <person name="Timko M.P."/>
            <person name="dePamphilis C.W."/>
            <person name="Choi D."/>
            <person name="Shirasu K."/>
        </authorList>
    </citation>
    <scope>NUCLEOTIDE SEQUENCE [LARGE SCALE GENOMIC DNA]</scope>
    <source>
        <strain evidence="2">cv. UVA1</strain>
    </source>
</reference>
<gene>
    <name evidence="1" type="ORF">STAS_13823</name>
</gene>